<feature type="compositionally biased region" description="Polar residues" evidence="1">
    <location>
        <begin position="111"/>
        <end position="124"/>
    </location>
</feature>
<gene>
    <name evidence="3" type="primary">POLX_4204</name>
    <name evidence="3" type="ORF">CK203_101041</name>
</gene>
<dbReference type="Proteomes" id="UP000288805">
    <property type="component" value="Unassembled WGS sequence"/>
</dbReference>
<evidence type="ECO:0000313" key="3">
    <source>
        <dbReference type="EMBL" id="RVW59670.1"/>
    </source>
</evidence>
<evidence type="ECO:0000256" key="1">
    <source>
        <dbReference type="SAM" id="MobiDB-lite"/>
    </source>
</evidence>
<dbReference type="EMBL" id="QGNW01000881">
    <property type="protein sequence ID" value="RVW59670.1"/>
    <property type="molecule type" value="Genomic_DNA"/>
</dbReference>
<protein>
    <submittedName>
        <fullName evidence="3">Retrovirus-related Pol polyprotein from transposon TNT 1-94</fullName>
    </submittedName>
</protein>
<sequence>MDVTFFENQSYSKSDIQREHTTKEYQFWKTEITTSSLQTLDSHIPQSHIPCSQSPPMIESLDTMVEPPRTRPHSIHSQPANNNDFIVYYRKKTQKETEQRTYPEQVHEAEPNSNHSKISPSNTHSDPVIMSYRMTVLICPLPRGKEYDPKAVVGEEIQALEKNGTWEIMELPKGKNPVGCKWIFTIKYKANASVDRFNAHLVGKGFTQTYGIDYQETFAPIAKLNTI</sequence>
<dbReference type="InterPro" id="IPR013103">
    <property type="entry name" value="RVT_2"/>
</dbReference>
<feature type="compositionally biased region" description="Basic and acidic residues" evidence="1">
    <location>
        <begin position="96"/>
        <end position="110"/>
    </location>
</feature>
<evidence type="ECO:0000313" key="4">
    <source>
        <dbReference type="Proteomes" id="UP000288805"/>
    </source>
</evidence>
<proteinExistence type="predicted"/>
<accession>A0A438FJJ2</accession>
<organism evidence="3 4">
    <name type="scientific">Vitis vinifera</name>
    <name type="common">Grape</name>
    <dbReference type="NCBI Taxonomy" id="29760"/>
    <lineage>
        <taxon>Eukaryota</taxon>
        <taxon>Viridiplantae</taxon>
        <taxon>Streptophyta</taxon>
        <taxon>Embryophyta</taxon>
        <taxon>Tracheophyta</taxon>
        <taxon>Spermatophyta</taxon>
        <taxon>Magnoliopsida</taxon>
        <taxon>eudicotyledons</taxon>
        <taxon>Gunneridae</taxon>
        <taxon>Pentapetalae</taxon>
        <taxon>rosids</taxon>
        <taxon>Vitales</taxon>
        <taxon>Vitaceae</taxon>
        <taxon>Viteae</taxon>
        <taxon>Vitis</taxon>
    </lineage>
</organism>
<name>A0A438FJJ2_VITVI</name>
<feature type="domain" description="Reverse transcriptase Ty1/copia-type" evidence="2">
    <location>
        <begin position="163"/>
        <end position="227"/>
    </location>
</feature>
<dbReference type="Pfam" id="PF07727">
    <property type="entry name" value="RVT_2"/>
    <property type="match status" value="1"/>
</dbReference>
<evidence type="ECO:0000259" key="2">
    <source>
        <dbReference type="Pfam" id="PF07727"/>
    </source>
</evidence>
<dbReference type="AlphaFoldDB" id="A0A438FJJ2"/>
<reference evidence="3 4" key="1">
    <citation type="journal article" date="2018" name="PLoS Genet.">
        <title>Population sequencing reveals clonal diversity and ancestral inbreeding in the grapevine cultivar Chardonnay.</title>
        <authorList>
            <person name="Roach M.J."/>
            <person name="Johnson D.L."/>
            <person name="Bohlmann J."/>
            <person name="van Vuuren H.J."/>
            <person name="Jones S.J."/>
            <person name="Pretorius I.S."/>
            <person name="Schmidt S.A."/>
            <person name="Borneman A.R."/>
        </authorList>
    </citation>
    <scope>NUCLEOTIDE SEQUENCE [LARGE SCALE GENOMIC DNA]</scope>
    <source>
        <strain evidence="4">cv. Chardonnay</strain>
        <tissue evidence="3">Leaf</tissue>
    </source>
</reference>
<comment type="caution">
    <text evidence="3">The sequence shown here is derived from an EMBL/GenBank/DDBJ whole genome shotgun (WGS) entry which is preliminary data.</text>
</comment>
<feature type="region of interest" description="Disordered" evidence="1">
    <location>
        <begin position="96"/>
        <end position="124"/>
    </location>
</feature>